<dbReference type="AlphaFoldDB" id="A0A5R9GZ95"/>
<reference evidence="2 3" key="1">
    <citation type="submission" date="2019-05" db="EMBL/GenBank/DDBJ databases">
        <title>Arcobacter cibarius and Arcobacter thereius providing challenges in identification an antibiotic susceptibility and Quinolone resistance.</title>
        <authorList>
            <person name="Busch A."/>
            <person name="Hanel I."/>
            <person name="Hotzel H."/>
            <person name="Tomaso H."/>
        </authorList>
    </citation>
    <scope>NUCLEOTIDE SEQUENCE [LARGE SCALE GENOMIC DNA]</scope>
    <source>
        <strain evidence="2 3">17CS1191_2</strain>
    </source>
</reference>
<dbReference type="RefSeq" id="WP_138142918.1">
    <property type="nucleotide sequence ID" value="NZ_VBUF01000003.1"/>
</dbReference>
<name>A0A5R9GZ95_9BACT</name>
<dbReference type="EMBL" id="VBUF01000003">
    <property type="protein sequence ID" value="TLS72144.1"/>
    <property type="molecule type" value="Genomic_DNA"/>
</dbReference>
<protein>
    <submittedName>
        <fullName evidence="2">Uncharacterized protein</fullName>
    </submittedName>
</protein>
<keyword evidence="1" id="KW-1133">Transmembrane helix</keyword>
<evidence type="ECO:0000256" key="1">
    <source>
        <dbReference type="SAM" id="Phobius"/>
    </source>
</evidence>
<evidence type="ECO:0000313" key="2">
    <source>
        <dbReference type="EMBL" id="TLS72144.1"/>
    </source>
</evidence>
<feature type="transmembrane region" description="Helical" evidence="1">
    <location>
        <begin position="21"/>
        <end position="45"/>
    </location>
</feature>
<sequence>MQQIALYLLGLIGFKALRKSVVIVMAVSVVSMIIAFYAFSITMLIEVYNLTNQLLDLSFTNDGVFSYFMDVSSSIGLVDGFKNGIPFIFSSLIFVLLKILFNHTFEVLRIIFYVVNSTLE</sequence>
<proteinExistence type="predicted"/>
<dbReference type="Proteomes" id="UP000308001">
    <property type="component" value="Unassembled WGS sequence"/>
</dbReference>
<feature type="transmembrane region" description="Helical" evidence="1">
    <location>
        <begin position="84"/>
        <end position="101"/>
    </location>
</feature>
<gene>
    <name evidence="2" type="ORF">FE246_06880</name>
</gene>
<accession>A0A5R9GZ95</accession>
<keyword evidence="1" id="KW-0472">Membrane</keyword>
<keyword evidence="1" id="KW-0812">Transmembrane</keyword>
<comment type="caution">
    <text evidence="2">The sequence shown here is derived from an EMBL/GenBank/DDBJ whole genome shotgun (WGS) entry which is preliminary data.</text>
</comment>
<evidence type="ECO:0000313" key="3">
    <source>
        <dbReference type="Proteomes" id="UP000308001"/>
    </source>
</evidence>
<organism evidence="2 3">
    <name type="scientific">Aliarcobacter thereius</name>
    <dbReference type="NCBI Taxonomy" id="544718"/>
    <lineage>
        <taxon>Bacteria</taxon>
        <taxon>Pseudomonadati</taxon>
        <taxon>Campylobacterota</taxon>
        <taxon>Epsilonproteobacteria</taxon>
        <taxon>Campylobacterales</taxon>
        <taxon>Arcobacteraceae</taxon>
        <taxon>Aliarcobacter</taxon>
    </lineage>
</organism>